<comment type="caution">
    <text evidence="1">The sequence shown here is derived from an EMBL/GenBank/DDBJ whole genome shotgun (WGS) entry which is preliminary data.</text>
</comment>
<dbReference type="EMBL" id="SNXZ01000006">
    <property type="protein sequence ID" value="TDP93802.1"/>
    <property type="molecule type" value="Genomic_DNA"/>
</dbReference>
<evidence type="ECO:0000313" key="1">
    <source>
        <dbReference type="EMBL" id="TDP93802.1"/>
    </source>
</evidence>
<dbReference type="AlphaFoldDB" id="A0A4R6S2K4"/>
<keyword evidence="2" id="KW-1185">Reference proteome</keyword>
<dbReference type="Proteomes" id="UP000295444">
    <property type="component" value="Unassembled WGS sequence"/>
</dbReference>
<reference evidence="1 2" key="1">
    <citation type="submission" date="2019-03" db="EMBL/GenBank/DDBJ databases">
        <title>Genomic Encyclopedia of Type Strains, Phase IV (KMG-IV): sequencing the most valuable type-strain genomes for metagenomic binning, comparative biology and taxonomic classification.</title>
        <authorList>
            <person name="Goeker M."/>
        </authorList>
    </citation>
    <scope>NUCLEOTIDE SEQUENCE [LARGE SCALE GENOMIC DNA]</scope>
    <source>
        <strain evidence="1 2">DSM 45361</strain>
    </source>
</reference>
<organism evidence="1 2">
    <name type="scientific">Labedaea rhizosphaerae</name>
    <dbReference type="NCBI Taxonomy" id="598644"/>
    <lineage>
        <taxon>Bacteria</taxon>
        <taxon>Bacillati</taxon>
        <taxon>Actinomycetota</taxon>
        <taxon>Actinomycetes</taxon>
        <taxon>Pseudonocardiales</taxon>
        <taxon>Pseudonocardiaceae</taxon>
        <taxon>Labedaea</taxon>
    </lineage>
</organism>
<protein>
    <submittedName>
        <fullName evidence="1">Uncharacterized protein</fullName>
    </submittedName>
</protein>
<evidence type="ECO:0000313" key="2">
    <source>
        <dbReference type="Proteomes" id="UP000295444"/>
    </source>
</evidence>
<accession>A0A4R6S2K4</accession>
<sequence>MKRLAVAVVATWLLTRAMRTRLGREARRRRRCNPTLTPG</sequence>
<proteinExistence type="predicted"/>
<name>A0A4R6S2K4_LABRH</name>
<gene>
    <name evidence="1" type="ORF">EV186_106196</name>
</gene>